<dbReference type="GO" id="GO:0030983">
    <property type="term" value="F:mismatched DNA binding"/>
    <property type="evidence" value="ECO:0007669"/>
    <property type="project" value="InterPro"/>
</dbReference>
<protein>
    <recommendedName>
        <fullName evidence="4">DNA mismatch repair protein S5 domain-containing protein</fullName>
    </recommendedName>
</protein>
<dbReference type="InterPro" id="IPR036890">
    <property type="entry name" value="HATPase_C_sf"/>
</dbReference>
<dbReference type="GO" id="GO:0061982">
    <property type="term" value="P:meiosis I cell cycle process"/>
    <property type="evidence" value="ECO:0007669"/>
    <property type="project" value="UniProtKB-ARBA"/>
</dbReference>
<dbReference type="Proteomes" id="UP001148614">
    <property type="component" value="Unassembled WGS sequence"/>
</dbReference>
<dbReference type="AlphaFoldDB" id="A0A9W8N4S8"/>
<feature type="region of interest" description="Disordered" evidence="3">
    <location>
        <begin position="735"/>
        <end position="759"/>
    </location>
</feature>
<name>A0A9W8N4S8_9PEZI</name>
<accession>A0A9W8N4S8</accession>
<dbReference type="SUPFAM" id="SSF54211">
    <property type="entry name" value="Ribosomal protein S5 domain 2-like"/>
    <property type="match status" value="1"/>
</dbReference>
<keyword evidence="6" id="KW-1185">Reference proteome</keyword>
<dbReference type="GO" id="GO:0032389">
    <property type="term" value="C:MutLalpha complex"/>
    <property type="evidence" value="ECO:0007669"/>
    <property type="project" value="TreeGrafter"/>
</dbReference>
<dbReference type="EMBL" id="JANPWZ010002860">
    <property type="protein sequence ID" value="KAJ3555635.1"/>
    <property type="molecule type" value="Genomic_DNA"/>
</dbReference>
<sequence length="922" mass="102169">MPSSSISRLPASTARHLGADVVIASPTLVVKELLDNAIDAKATWVEILISSDTISKVEVRDNGLGIHPDDFNALGRHGYTSKLRNMEELASIVGNSLGFRGEALASINSMARVTITTKTSTEPVATICQLNPHEGGVLTQKPSPAPVGTTISVCDLFSRRPVRKQVAVKEAKKTLDQIQELIRSYIMARPQLRVSFKILQSPAKAWSYSPSGDATVKEAVLQLFGVEVTSNCILKTFESSHTTTRISSTRETSKPSENNFVLEVYLAAPGADLQKLPKHHYCSIDGRPLNVGRGVARRLLKIYLEHLKRSASLDVINDSFFRLDIRFSSGNYDVNVEPSKDDVLLSDEQAVMNAFRSLCRETYSSTTADRQDMLGEKELQRNDALVINPANLGESQQIQNSRDRASLADHTTHNQRSPPQQPINVPKRGHECSVDQLASTQKFTSSQEPQDTQSSTSISFTPINARDCSKFSQSRVPRNESRNALPAPNQWKVDMSVDLDERLQRTHPQRRHVAQKSPDSQEVLTEPASNRGDSLNPWKIAKQTNPSEVSWDAVSNATRGSALTPEPPILRHVMAPPGDLDVPRIHQDVERNKLHTFHQANVPGGPYRSPIASPLQTKPQGISVVSPNQPRITRRRHERLPWTPPSSLDKHRYIDVSQISSTQPRRVDGFKQTQISFGGGQPNRRSRGAHSGVLQEEAESEGLSSDLEARGNTQTQDLFSMAKKNLCYQLSQFEGGKEEGTQAPHTRKSQSHHPQPARQRQPFAVLQTNKFENNNAQEDRQPIATTLPIGDPRAYLLRRQKSIAAAGDDTKLKKMSRIKSSLMPLQNTPPEYETYALSWTIRVDGSMLHNSVQRFKEYDEYVVCGATSEGLDMSLSETKAVESKLQSLLASQKENIKAPHVDCSNMTIDLQSTSNSSSVTNV</sequence>
<comment type="caution">
    <text evidence="5">The sequence shown here is derived from an EMBL/GenBank/DDBJ whole genome shotgun (WGS) entry which is preliminary data.</text>
</comment>
<feature type="region of interest" description="Disordered" evidence="3">
    <location>
        <begin position="390"/>
        <end position="492"/>
    </location>
</feature>
<dbReference type="FunFam" id="3.30.565.10:FF:000017">
    <property type="entry name" value="PMS1 homolog 1, mismatch repair system component"/>
    <property type="match status" value="1"/>
</dbReference>
<feature type="domain" description="DNA mismatch repair protein S5" evidence="4">
    <location>
        <begin position="220"/>
        <end position="364"/>
    </location>
</feature>
<dbReference type="NCBIfam" id="TIGR00585">
    <property type="entry name" value="mutl"/>
    <property type="match status" value="1"/>
</dbReference>
<dbReference type="SMART" id="SM01340">
    <property type="entry name" value="DNA_mis_repair"/>
    <property type="match status" value="1"/>
</dbReference>
<dbReference type="Pfam" id="PF13589">
    <property type="entry name" value="HATPase_c_3"/>
    <property type="match status" value="1"/>
</dbReference>
<dbReference type="InterPro" id="IPR002099">
    <property type="entry name" value="MutL/Mlh/PMS"/>
</dbReference>
<dbReference type="InterPro" id="IPR020568">
    <property type="entry name" value="Ribosomal_Su5_D2-typ_SF"/>
</dbReference>
<dbReference type="Pfam" id="PF01119">
    <property type="entry name" value="DNA_mis_repair"/>
    <property type="match status" value="1"/>
</dbReference>
<evidence type="ECO:0000313" key="5">
    <source>
        <dbReference type="EMBL" id="KAJ3555635.1"/>
    </source>
</evidence>
<dbReference type="GO" id="GO:0140664">
    <property type="term" value="F:ATP-dependent DNA damage sensor activity"/>
    <property type="evidence" value="ECO:0007669"/>
    <property type="project" value="InterPro"/>
</dbReference>
<dbReference type="PANTHER" id="PTHR10073:SF41">
    <property type="entry name" value="MISMATCH REPAIR PROTEIN, PUTATIVE (AFU_ORTHOLOGUE AFUA_8G05820)-RELATED"/>
    <property type="match status" value="1"/>
</dbReference>
<evidence type="ECO:0000259" key="4">
    <source>
        <dbReference type="SMART" id="SM01340"/>
    </source>
</evidence>
<dbReference type="PROSITE" id="PS00058">
    <property type="entry name" value="DNA_MISMATCH_REPAIR_1"/>
    <property type="match status" value="1"/>
</dbReference>
<feature type="compositionally biased region" description="Polar residues" evidence="3">
    <location>
        <begin position="614"/>
        <end position="631"/>
    </location>
</feature>
<evidence type="ECO:0000256" key="3">
    <source>
        <dbReference type="SAM" id="MobiDB-lite"/>
    </source>
</evidence>
<dbReference type="VEuPathDB" id="FungiDB:F4678DRAFT_449787"/>
<feature type="compositionally biased region" description="Polar residues" evidence="3">
    <location>
        <begin position="517"/>
        <end position="533"/>
    </location>
</feature>
<dbReference type="GO" id="GO:0006298">
    <property type="term" value="P:mismatch repair"/>
    <property type="evidence" value="ECO:0007669"/>
    <property type="project" value="InterPro"/>
</dbReference>
<feature type="region of interest" description="Disordered" evidence="3">
    <location>
        <begin position="506"/>
        <end position="547"/>
    </location>
</feature>
<feature type="compositionally biased region" description="Basic and acidic residues" evidence="3">
    <location>
        <begin position="401"/>
        <end position="412"/>
    </location>
</feature>
<dbReference type="SUPFAM" id="SSF55874">
    <property type="entry name" value="ATPase domain of HSP90 chaperone/DNA topoisomerase II/histidine kinase"/>
    <property type="match status" value="1"/>
</dbReference>
<evidence type="ECO:0000256" key="2">
    <source>
        <dbReference type="ARBA" id="ARBA00022763"/>
    </source>
</evidence>
<evidence type="ECO:0000313" key="6">
    <source>
        <dbReference type="Proteomes" id="UP001148614"/>
    </source>
</evidence>
<dbReference type="InterPro" id="IPR014721">
    <property type="entry name" value="Ribsml_uS5_D2-typ_fold_subgr"/>
</dbReference>
<comment type="similarity">
    <text evidence="1">Belongs to the DNA mismatch repair MutL/HexB family.</text>
</comment>
<reference evidence="5" key="1">
    <citation type="submission" date="2022-07" db="EMBL/GenBank/DDBJ databases">
        <title>Genome Sequence of Xylaria arbuscula.</title>
        <authorList>
            <person name="Buettner E."/>
        </authorList>
    </citation>
    <scope>NUCLEOTIDE SEQUENCE</scope>
    <source>
        <strain evidence="5">VT107</strain>
    </source>
</reference>
<proteinExistence type="inferred from homology"/>
<dbReference type="InterPro" id="IPR013507">
    <property type="entry name" value="DNA_mismatch_S5_2-like"/>
</dbReference>
<dbReference type="GO" id="GO:0016887">
    <property type="term" value="F:ATP hydrolysis activity"/>
    <property type="evidence" value="ECO:0007669"/>
    <property type="project" value="InterPro"/>
</dbReference>
<dbReference type="InterPro" id="IPR014762">
    <property type="entry name" value="DNA_mismatch_repair_CS"/>
</dbReference>
<evidence type="ECO:0000256" key="1">
    <source>
        <dbReference type="ARBA" id="ARBA00006082"/>
    </source>
</evidence>
<gene>
    <name evidence="5" type="ORF">NPX13_g10317</name>
</gene>
<feature type="compositionally biased region" description="Polar residues" evidence="3">
    <location>
        <begin position="436"/>
        <end position="462"/>
    </location>
</feature>
<organism evidence="5 6">
    <name type="scientific">Xylaria arbuscula</name>
    <dbReference type="NCBI Taxonomy" id="114810"/>
    <lineage>
        <taxon>Eukaryota</taxon>
        <taxon>Fungi</taxon>
        <taxon>Dikarya</taxon>
        <taxon>Ascomycota</taxon>
        <taxon>Pezizomycotina</taxon>
        <taxon>Sordariomycetes</taxon>
        <taxon>Xylariomycetidae</taxon>
        <taxon>Xylariales</taxon>
        <taxon>Xylariaceae</taxon>
        <taxon>Xylaria</taxon>
    </lineage>
</organism>
<dbReference type="GO" id="GO:0005524">
    <property type="term" value="F:ATP binding"/>
    <property type="evidence" value="ECO:0007669"/>
    <property type="project" value="InterPro"/>
</dbReference>
<dbReference type="InterPro" id="IPR038973">
    <property type="entry name" value="MutL/Mlh/Pms-like"/>
</dbReference>
<dbReference type="Gene3D" id="3.30.230.10">
    <property type="match status" value="1"/>
</dbReference>
<dbReference type="Gene3D" id="3.30.565.10">
    <property type="entry name" value="Histidine kinase-like ATPase, C-terminal domain"/>
    <property type="match status" value="1"/>
</dbReference>
<keyword evidence="2" id="KW-0227">DNA damage</keyword>
<dbReference type="PANTHER" id="PTHR10073">
    <property type="entry name" value="DNA MISMATCH REPAIR PROTEIN MLH, PMS, MUTL"/>
    <property type="match status" value="1"/>
</dbReference>
<feature type="region of interest" description="Disordered" evidence="3">
    <location>
        <begin position="614"/>
        <end position="707"/>
    </location>
</feature>